<dbReference type="AlphaFoldDB" id="A0A427KP90"/>
<name>A0A427KP90_ENTCL</name>
<sequence length="96" mass="10847">MIYLKYLRENGRGLGGNLQFVVMDMCGLGFSAGRLTDEQDALKGQIVGFFTLLEDWLEQAVKHGGHKLDNLEEPKLLKYANHWLSVKVAEVNHESD</sequence>
<accession>A0A427KP90</accession>
<dbReference type="EMBL" id="RHWT01000007">
    <property type="protein sequence ID" value="RSB31990.1"/>
    <property type="molecule type" value="Genomic_DNA"/>
</dbReference>
<gene>
    <name evidence="1" type="ORF">EGK68_08085</name>
</gene>
<comment type="caution">
    <text evidence="1">The sequence shown here is derived from an EMBL/GenBank/DDBJ whole genome shotgun (WGS) entry which is preliminary data.</text>
</comment>
<protein>
    <submittedName>
        <fullName evidence="1">Uncharacterized protein</fullName>
    </submittedName>
</protein>
<proteinExistence type="predicted"/>
<dbReference type="Proteomes" id="UP000275321">
    <property type="component" value="Unassembled WGS sequence"/>
</dbReference>
<reference evidence="1 2" key="1">
    <citation type="submission" date="2018-10" db="EMBL/GenBank/DDBJ databases">
        <title>Transmission dynamics of multidrug resistant bacteria on intensive care unit surfaces.</title>
        <authorList>
            <person name="D'Souza A.W."/>
            <person name="Potter R.F."/>
            <person name="Wallace M."/>
            <person name="Shupe A."/>
            <person name="Patel S."/>
            <person name="Sun S."/>
            <person name="Gul D."/>
            <person name="Kwon J.H."/>
            <person name="Andleeb S."/>
            <person name="Burnham C.-A.D."/>
            <person name="Dantas G."/>
        </authorList>
    </citation>
    <scope>NUCLEOTIDE SEQUENCE [LARGE SCALE GENOMIC DNA]</scope>
    <source>
        <strain evidence="1 2">EC_073</strain>
    </source>
</reference>
<evidence type="ECO:0000313" key="2">
    <source>
        <dbReference type="Proteomes" id="UP000275321"/>
    </source>
</evidence>
<evidence type="ECO:0000313" key="1">
    <source>
        <dbReference type="EMBL" id="RSB31990.1"/>
    </source>
</evidence>
<organism evidence="1 2">
    <name type="scientific">Enterobacter cloacae</name>
    <dbReference type="NCBI Taxonomy" id="550"/>
    <lineage>
        <taxon>Bacteria</taxon>
        <taxon>Pseudomonadati</taxon>
        <taxon>Pseudomonadota</taxon>
        <taxon>Gammaproteobacteria</taxon>
        <taxon>Enterobacterales</taxon>
        <taxon>Enterobacteriaceae</taxon>
        <taxon>Enterobacter</taxon>
        <taxon>Enterobacter cloacae complex</taxon>
    </lineage>
</organism>